<keyword evidence="2" id="KW-1185">Reference proteome</keyword>
<sequence>MSNPKNQNLAPRDTLSITNGQSLIELEPEQLRAVVGGTRKNPKIDVTVKPDGTIIIKVNP</sequence>
<gene>
    <name evidence="1" type="ORF">DB31_6969</name>
</gene>
<name>A0A085WN04_9BACT</name>
<proteinExistence type="predicted"/>
<dbReference type="STRING" id="394096.DB31_6969"/>
<accession>A0A085WN04</accession>
<reference evidence="1 2" key="1">
    <citation type="submission" date="2014-04" db="EMBL/GenBank/DDBJ databases">
        <title>Genome assembly of Hyalangium minutum DSM 14724.</title>
        <authorList>
            <person name="Sharma G."/>
            <person name="Subramanian S."/>
        </authorList>
    </citation>
    <scope>NUCLEOTIDE SEQUENCE [LARGE SCALE GENOMIC DNA]</scope>
    <source>
        <strain evidence="1 2">DSM 14724</strain>
    </source>
</reference>
<evidence type="ECO:0000313" key="2">
    <source>
        <dbReference type="Proteomes" id="UP000028725"/>
    </source>
</evidence>
<dbReference type="EMBL" id="JMCB01000005">
    <property type="protein sequence ID" value="KFE69067.1"/>
    <property type="molecule type" value="Genomic_DNA"/>
</dbReference>
<organism evidence="1 2">
    <name type="scientific">Hyalangium minutum</name>
    <dbReference type="NCBI Taxonomy" id="394096"/>
    <lineage>
        <taxon>Bacteria</taxon>
        <taxon>Pseudomonadati</taxon>
        <taxon>Myxococcota</taxon>
        <taxon>Myxococcia</taxon>
        <taxon>Myxococcales</taxon>
        <taxon>Cystobacterineae</taxon>
        <taxon>Archangiaceae</taxon>
        <taxon>Hyalangium</taxon>
    </lineage>
</organism>
<evidence type="ECO:0000313" key="1">
    <source>
        <dbReference type="EMBL" id="KFE69067.1"/>
    </source>
</evidence>
<protein>
    <submittedName>
        <fullName evidence="1">Uncharacterized protein</fullName>
    </submittedName>
</protein>
<dbReference type="RefSeq" id="WP_044187784.1">
    <property type="nucleotide sequence ID" value="NZ_JMCB01000005.1"/>
</dbReference>
<dbReference type="Proteomes" id="UP000028725">
    <property type="component" value="Unassembled WGS sequence"/>
</dbReference>
<comment type="caution">
    <text evidence="1">The sequence shown here is derived from an EMBL/GenBank/DDBJ whole genome shotgun (WGS) entry which is preliminary data.</text>
</comment>
<dbReference type="AlphaFoldDB" id="A0A085WN04"/>